<accession>A0A6I3LTU4</accession>
<dbReference type="EMBL" id="WMJX01000070">
    <property type="protein sequence ID" value="MTG99372.1"/>
    <property type="molecule type" value="Genomic_DNA"/>
</dbReference>
<keyword evidence="2" id="KW-1185">Reference proteome</keyword>
<comment type="caution">
    <text evidence="1">The sequence shown here is derived from an EMBL/GenBank/DDBJ whole genome shotgun (WGS) entry which is preliminary data.</text>
</comment>
<organism evidence="1 2">
    <name type="scientific">Myroides albus</name>
    <dbReference type="NCBI Taxonomy" id="2562892"/>
    <lineage>
        <taxon>Bacteria</taxon>
        <taxon>Pseudomonadati</taxon>
        <taxon>Bacteroidota</taxon>
        <taxon>Flavobacteriia</taxon>
        <taxon>Flavobacteriales</taxon>
        <taxon>Flavobacteriaceae</taxon>
        <taxon>Myroides</taxon>
    </lineage>
</organism>
<sequence length="165" mass="18527">MEVLIIICLLVVIVLLLLDKIQKKTDLKEKEASSFNQSVSTVLGEAKPIVLKTVVEKTTKDDEIDLLEEAREFDTTYLLEDTVFSKSVNYKEITTLVNALEQHTIDLNLEQKSLKEIVQKISGSDLLDLLEENIKGSATQIAVLLNQSSTSVLDKNQDFNLTDFL</sequence>
<protein>
    <submittedName>
        <fullName evidence="1">Uncharacterized protein</fullName>
    </submittedName>
</protein>
<evidence type="ECO:0000313" key="1">
    <source>
        <dbReference type="EMBL" id="MTG99372.1"/>
    </source>
</evidence>
<reference evidence="1 2" key="1">
    <citation type="submission" date="2019-11" db="EMBL/GenBank/DDBJ databases">
        <title>Genome of Strain BIT-d1.</title>
        <authorList>
            <person name="Yang Y."/>
        </authorList>
    </citation>
    <scope>NUCLEOTIDE SEQUENCE [LARGE SCALE GENOMIC DNA]</scope>
    <source>
        <strain evidence="1 2">BIT-d1</strain>
    </source>
</reference>
<dbReference type="AlphaFoldDB" id="A0A6I3LTU4"/>
<evidence type="ECO:0000313" key="2">
    <source>
        <dbReference type="Proteomes" id="UP000438760"/>
    </source>
</evidence>
<proteinExistence type="predicted"/>
<dbReference type="Proteomes" id="UP000438760">
    <property type="component" value="Unassembled WGS sequence"/>
</dbReference>
<name>A0A6I3LTU4_9FLAO</name>
<gene>
    <name evidence="1" type="ORF">GJV76_14790</name>
</gene>
<dbReference type="RefSeq" id="WP_155093362.1">
    <property type="nucleotide sequence ID" value="NZ_WMJX01000070.1"/>
</dbReference>